<reference evidence="2 3" key="1">
    <citation type="submission" date="2023-10" db="EMBL/GenBank/DDBJ databases">
        <title>Pseudomonas otitidis isolated from a paediatric patient with cystic fibrosis in Chile.</title>
        <authorList>
            <person name="Amsteins-Romero L."/>
            <person name="Opazo-Capurro A."/>
            <person name="Matus-Kohler M."/>
            <person name="Gonzalez-Rocha G."/>
        </authorList>
    </citation>
    <scope>NUCLEOTIDE SEQUENCE [LARGE SCALE GENOMIC DNA]</scope>
    <source>
        <strain evidence="2 3">P-714</strain>
    </source>
</reference>
<dbReference type="RefSeq" id="WP_317233592.1">
    <property type="nucleotide sequence ID" value="NZ_JAWJUL010000017.1"/>
</dbReference>
<sequence length="374" mass="43157">MDNHLRKCLKHARESNFISVPQAAYWAGVKDRTWRSYESAFDSSSRNPTRRSLWCFFHRSGIAIPPELKDYIFKSESGQTLSITAYKGGVGKSPITVAVASCLVQRGFKVAIVTNDPVYTCKIEKGDSPEPGSLVSQISFYEELDILFSKSEIRKLEKELNRNRAHRPTSTIDFRPLIHSELSEILERKRNAKKTYEQLKKNYDYVLFDMNRSLEKVRDLVDLMVLVLDSNCQQSIYSAENFIAHFKRLLKKKKNPMLFGLITRCDVGGRSIELEEYVGDYVEISEEIAMELDQSKADEKEKRERILFNITKLGIPLLKSKFTSAHETVTHDYNRNRSLWTGFSYFHSVLDVAPNSYAAAEVNQFVDELFELRM</sequence>
<dbReference type="SUPFAM" id="SSF52540">
    <property type="entry name" value="P-loop containing nucleoside triphosphate hydrolases"/>
    <property type="match status" value="1"/>
</dbReference>
<dbReference type="Pfam" id="PF13614">
    <property type="entry name" value="AAA_31"/>
    <property type="match status" value="1"/>
</dbReference>
<proteinExistence type="predicted"/>
<dbReference type="EMBL" id="JAWJUL010000017">
    <property type="protein sequence ID" value="MDV3439044.1"/>
    <property type="molecule type" value="Genomic_DNA"/>
</dbReference>
<evidence type="ECO:0000313" key="2">
    <source>
        <dbReference type="EMBL" id="MDV3439044.1"/>
    </source>
</evidence>
<organism evidence="2 3">
    <name type="scientific">Metapseudomonas otitidis</name>
    <dbReference type="NCBI Taxonomy" id="319939"/>
    <lineage>
        <taxon>Bacteria</taxon>
        <taxon>Pseudomonadati</taxon>
        <taxon>Pseudomonadota</taxon>
        <taxon>Gammaproteobacteria</taxon>
        <taxon>Pseudomonadales</taxon>
        <taxon>Pseudomonadaceae</taxon>
        <taxon>Metapseudomonas</taxon>
    </lineage>
</organism>
<dbReference type="Gene3D" id="3.40.50.300">
    <property type="entry name" value="P-loop containing nucleotide triphosphate hydrolases"/>
    <property type="match status" value="1"/>
</dbReference>
<gene>
    <name evidence="2" type="ORF">R0G64_06300</name>
</gene>
<dbReference type="InterPro" id="IPR025669">
    <property type="entry name" value="AAA_dom"/>
</dbReference>
<dbReference type="InterPro" id="IPR027417">
    <property type="entry name" value="P-loop_NTPase"/>
</dbReference>
<evidence type="ECO:0000313" key="3">
    <source>
        <dbReference type="Proteomes" id="UP001273935"/>
    </source>
</evidence>
<dbReference type="Proteomes" id="UP001273935">
    <property type="component" value="Unassembled WGS sequence"/>
</dbReference>
<protein>
    <submittedName>
        <fullName evidence="2">AAA family ATPase</fullName>
    </submittedName>
</protein>
<evidence type="ECO:0000259" key="1">
    <source>
        <dbReference type="Pfam" id="PF13614"/>
    </source>
</evidence>
<feature type="domain" description="AAA" evidence="1">
    <location>
        <begin position="79"/>
        <end position="250"/>
    </location>
</feature>
<keyword evidence="3" id="KW-1185">Reference proteome</keyword>
<accession>A0ABU3XN17</accession>
<name>A0ABU3XN17_9GAMM</name>
<comment type="caution">
    <text evidence="2">The sequence shown here is derived from an EMBL/GenBank/DDBJ whole genome shotgun (WGS) entry which is preliminary data.</text>
</comment>